<keyword evidence="3" id="KW-1185">Reference proteome</keyword>
<dbReference type="PANTHER" id="PTHR47074:SF48">
    <property type="entry name" value="POLYNUCLEOTIDYL TRANSFERASE, RIBONUCLEASE H-LIKE SUPERFAMILY PROTEIN"/>
    <property type="match status" value="1"/>
</dbReference>
<dbReference type="InterPro" id="IPR012337">
    <property type="entry name" value="RNaseH-like_sf"/>
</dbReference>
<dbReference type="Pfam" id="PF13456">
    <property type="entry name" value="RVT_3"/>
    <property type="match status" value="1"/>
</dbReference>
<reference evidence="3" key="1">
    <citation type="journal article" date="2010" name="Nat. Biotechnol.">
        <title>Draft genome sequence of the oilseed species Ricinus communis.</title>
        <authorList>
            <person name="Chan A.P."/>
            <person name="Crabtree J."/>
            <person name="Zhao Q."/>
            <person name="Lorenzi H."/>
            <person name="Orvis J."/>
            <person name="Puiu D."/>
            <person name="Melake-Berhan A."/>
            <person name="Jones K.M."/>
            <person name="Redman J."/>
            <person name="Chen G."/>
            <person name="Cahoon E.B."/>
            <person name="Gedil M."/>
            <person name="Stanke M."/>
            <person name="Haas B.J."/>
            <person name="Wortman J.R."/>
            <person name="Fraser-Liggett C.M."/>
            <person name="Ravel J."/>
            <person name="Rabinowicz P.D."/>
        </authorList>
    </citation>
    <scope>NUCLEOTIDE SEQUENCE [LARGE SCALE GENOMIC DNA]</scope>
    <source>
        <strain evidence="3">cv. Hale</strain>
    </source>
</reference>
<gene>
    <name evidence="2" type="ORF">RCOM_1053080</name>
</gene>
<dbReference type="AlphaFoldDB" id="B9RKS1"/>
<accession>B9RKS1</accession>
<dbReference type="InParanoid" id="B9RKS1"/>
<evidence type="ECO:0000313" key="3">
    <source>
        <dbReference type="Proteomes" id="UP000008311"/>
    </source>
</evidence>
<name>B9RKS1_RICCO</name>
<dbReference type="GO" id="GO:0004523">
    <property type="term" value="F:RNA-DNA hybrid ribonuclease activity"/>
    <property type="evidence" value="ECO:0007669"/>
    <property type="project" value="InterPro"/>
</dbReference>
<organism evidence="2 3">
    <name type="scientific">Ricinus communis</name>
    <name type="common">Castor bean</name>
    <dbReference type="NCBI Taxonomy" id="3988"/>
    <lineage>
        <taxon>Eukaryota</taxon>
        <taxon>Viridiplantae</taxon>
        <taxon>Streptophyta</taxon>
        <taxon>Embryophyta</taxon>
        <taxon>Tracheophyta</taxon>
        <taxon>Spermatophyta</taxon>
        <taxon>Magnoliopsida</taxon>
        <taxon>eudicotyledons</taxon>
        <taxon>Gunneridae</taxon>
        <taxon>Pentapetalae</taxon>
        <taxon>rosids</taxon>
        <taxon>fabids</taxon>
        <taxon>Malpighiales</taxon>
        <taxon>Euphorbiaceae</taxon>
        <taxon>Acalyphoideae</taxon>
        <taxon>Acalypheae</taxon>
        <taxon>Ricinus</taxon>
    </lineage>
</organism>
<dbReference type="PANTHER" id="PTHR47074">
    <property type="entry name" value="BNAC02G40300D PROTEIN"/>
    <property type="match status" value="1"/>
</dbReference>
<evidence type="ECO:0000313" key="2">
    <source>
        <dbReference type="EMBL" id="EEF48269.1"/>
    </source>
</evidence>
<sequence length="97" mass="10697">MDSHTHPTIKINFDGAVAVWESRGAYNLVARSWTGNVIFSYTKRLPFITNGAMLEAMALCMAVKVARDRGLHQVIFEGDAKAIIDDVTGITKPFPKC</sequence>
<dbReference type="SUPFAM" id="SSF53098">
    <property type="entry name" value="Ribonuclease H-like"/>
    <property type="match status" value="1"/>
</dbReference>
<feature type="domain" description="RNase H type-1" evidence="1">
    <location>
        <begin position="12"/>
        <end position="91"/>
    </location>
</feature>
<dbReference type="InterPro" id="IPR044730">
    <property type="entry name" value="RNase_H-like_dom_plant"/>
</dbReference>
<dbReference type="Proteomes" id="UP000008311">
    <property type="component" value="Unassembled WGS sequence"/>
</dbReference>
<dbReference type="CDD" id="cd06222">
    <property type="entry name" value="RNase_H_like"/>
    <property type="match status" value="1"/>
</dbReference>
<dbReference type="GO" id="GO:0003676">
    <property type="term" value="F:nucleic acid binding"/>
    <property type="evidence" value="ECO:0007669"/>
    <property type="project" value="InterPro"/>
</dbReference>
<dbReference type="InterPro" id="IPR036397">
    <property type="entry name" value="RNaseH_sf"/>
</dbReference>
<dbReference type="InterPro" id="IPR052929">
    <property type="entry name" value="RNase_H-like_EbsB-rel"/>
</dbReference>
<evidence type="ECO:0000259" key="1">
    <source>
        <dbReference type="Pfam" id="PF13456"/>
    </source>
</evidence>
<dbReference type="Gene3D" id="3.30.420.10">
    <property type="entry name" value="Ribonuclease H-like superfamily/Ribonuclease H"/>
    <property type="match status" value="1"/>
</dbReference>
<dbReference type="EMBL" id="EQ973784">
    <property type="protein sequence ID" value="EEF48269.1"/>
    <property type="molecule type" value="Genomic_DNA"/>
</dbReference>
<dbReference type="InterPro" id="IPR002156">
    <property type="entry name" value="RNaseH_domain"/>
</dbReference>
<protein>
    <recommendedName>
        <fullName evidence="1">RNase H type-1 domain-containing protein</fullName>
    </recommendedName>
</protein>
<proteinExistence type="predicted"/>